<keyword evidence="2" id="KW-1185">Reference proteome</keyword>
<organism evidence="1 2">
    <name type="scientific">Chloroflexus aurantiacus (strain ATCC 29366 / DSM 635 / J-10-fl)</name>
    <dbReference type="NCBI Taxonomy" id="324602"/>
    <lineage>
        <taxon>Bacteria</taxon>
        <taxon>Bacillati</taxon>
        <taxon>Chloroflexota</taxon>
        <taxon>Chloroflexia</taxon>
        <taxon>Chloroflexales</taxon>
        <taxon>Chloroflexineae</taxon>
        <taxon>Chloroflexaceae</taxon>
        <taxon>Chloroflexus</taxon>
    </lineage>
</organism>
<reference evidence="2" key="1">
    <citation type="journal article" date="2011" name="BMC Genomics">
        <title>Complete genome sequence of the filamentous anoxygenic phototrophic bacterium Chloroflexus aurantiacus.</title>
        <authorList>
            <person name="Tang K.H."/>
            <person name="Barry K."/>
            <person name="Chertkov O."/>
            <person name="Dalin E."/>
            <person name="Han C.S."/>
            <person name="Hauser L.J."/>
            <person name="Honchak B.M."/>
            <person name="Karbach L.E."/>
            <person name="Land M.L."/>
            <person name="Lapidus A."/>
            <person name="Larimer F.W."/>
            <person name="Mikhailova N."/>
            <person name="Pitluck S."/>
            <person name="Pierson B.K."/>
            <person name="Blankenship R.E."/>
        </authorList>
    </citation>
    <scope>NUCLEOTIDE SEQUENCE [LARGE SCALE GENOMIC DNA]</scope>
    <source>
        <strain evidence="2">ATCC 29366 / DSM 635 / J-10-fl</strain>
    </source>
</reference>
<dbReference type="InParanoid" id="A9WB51"/>
<gene>
    <name evidence="1" type="ordered locus">Caur_3661</name>
</gene>
<accession>A9WB51</accession>
<dbReference type="eggNOG" id="ENOG5033DWC">
    <property type="taxonomic scope" value="Bacteria"/>
</dbReference>
<name>A9WB51_CHLAA</name>
<evidence type="ECO:0000313" key="1">
    <source>
        <dbReference type="EMBL" id="ABY36844.1"/>
    </source>
</evidence>
<protein>
    <submittedName>
        <fullName evidence="1">Uncharacterized protein</fullName>
    </submittedName>
</protein>
<dbReference type="Proteomes" id="UP000002008">
    <property type="component" value="Chromosome"/>
</dbReference>
<sequence length="121" mass="13547">MKDIRTLHDLVDEELAAVCFVRDYVEFCFDGPILRALVPPILACDGTQITFPDPTSRDQLCALIGTTVQRVELQDDVAITLTFTSGHVLRIRLDDDARARIWPESEAAHFVPGIGKPIQVW</sequence>
<dbReference type="KEGG" id="cau:Caur_3661"/>
<dbReference type="PATRIC" id="fig|324602.8.peg.4114"/>
<dbReference type="STRING" id="324602.Caur_3661"/>
<dbReference type="EMBL" id="CP000909">
    <property type="protein sequence ID" value="ABY36844.1"/>
    <property type="molecule type" value="Genomic_DNA"/>
</dbReference>
<proteinExistence type="predicted"/>
<evidence type="ECO:0000313" key="2">
    <source>
        <dbReference type="Proteomes" id="UP000002008"/>
    </source>
</evidence>
<dbReference type="AlphaFoldDB" id="A9WB51"/>
<dbReference type="EnsemblBacteria" id="ABY36844">
    <property type="protein sequence ID" value="ABY36844"/>
    <property type="gene ID" value="Caur_3661"/>
</dbReference>
<dbReference type="HOGENOM" id="CLU_2033907_0_0_0"/>